<dbReference type="PANTHER" id="PTHR42850">
    <property type="entry name" value="METALLOPHOSPHOESTERASE"/>
    <property type="match status" value="1"/>
</dbReference>
<dbReference type="EMBL" id="MCFF01000032">
    <property type="protein sequence ID" value="ORZ09999.1"/>
    <property type="molecule type" value="Genomic_DNA"/>
</dbReference>
<dbReference type="InterPro" id="IPR050126">
    <property type="entry name" value="Ap4A_hydrolase"/>
</dbReference>
<dbReference type="GO" id="GO:0005737">
    <property type="term" value="C:cytoplasm"/>
    <property type="evidence" value="ECO:0007669"/>
    <property type="project" value="TreeGrafter"/>
</dbReference>
<dbReference type="RefSeq" id="XP_021879089.1">
    <property type="nucleotide sequence ID" value="XM_022024985.1"/>
</dbReference>
<sequence>MHLKSLLTALLLVTSATTLASPVTLADLPASQQDSAGLRSPKQPNTPPESLPSDPYARYNYRKVVSSQELRPQKGRRTIIVGDIHGGLVGFNGFLKDIKFKRGKDRLILVGDIVSKGPYSLEVINKARALKAKCVRGNHDDKVIRWRGYLDSLSPSEKKLLEEESKSKSEGDIPNLPNYPSDLILNSEHHKLAMTMNKKQYEYLLSCPLILSLPPELSLNKIPIHVVHAGIDPRHSLDKQEPWVLVNIRNIREDGTPLRKAKKGRAWVDQYNDEQNSRDTDGKPDSLIVYGHNASRNLNVKPWTVGIDTGCVYGRALTGYVVETNRILSVPCPVQVDENESD</sequence>
<evidence type="ECO:0000256" key="1">
    <source>
        <dbReference type="SAM" id="MobiDB-lite"/>
    </source>
</evidence>
<dbReference type="AlphaFoldDB" id="A0A1Y2GG59"/>
<dbReference type="OrthoDB" id="10267127at2759"/>
<protein>
    <submittedName>
        <fullName evidence="4">Metallo-dependent phosphatase-like protein</fullName>
    </submittedName>
</protein>
<evidence type="ECO:0000256" key="2">
    <source>
        <dbReference type="SAM" id="SignalP"/>
    </source>
</evidence>
<feature type="region of interest" description="Disordered" evidence="1">
    <location>
        <begin position="30"/>
        <end position="54"/>
    </location>
</feature>
<organism evidence="4 5">
    <name type="scientific">Lobosporangium transversale</name>
    <dbReference type="NCBI Taxonomy" id="64571"/>
    <lineage>
        <taxon>Eukaryota</taxon>
        <taxon>Fungi</taxon>
        <taxon>Fungi incertae sedis</taxon>
        <taxon>Mucoromycota</taxon>
        <taxon>Mortierellomycotina</taxon>
        <taxon>Mortierellomycetes</taxon>
        <taxon>Mortierellales</taxon>
        <taxon>Mortierellaceae</taxon>
        <taxon>Lobosporangium</taxon>
    </lineage>
</organism>
<dbReference type="GeneID" id="33566829"/>
<reference evidence="4 5" key="1">
    <citation type="submission" date="2016-07" db="EMBL/GenBank/DDBJ databases">
        <title>Pervasive Adenine N6-methylation of Active Genes in Fungi.</title>
        <authorList>
            <consortium name="DOE Joint Genome Institute"/>
            <person name="Mondo S.J."/>
            <person name="Dannebaum R.O."/>
            <person name="Kuo R.C."/>
            <person name="Labutti K."/>
            <person name="Haridas S."/>
            <person name="Kuo A."/>
            <person name="Salamov A."/>
            <person name="Ahrendt S.R."/>
            <person name="Lipzen A."/>
            <person name="Sullivan W."/>
            <person name="Andreopoulos W.B."/>
            <person name="Clum A."/>
            <person name="Lindquist E."/>
            <person name="Daum C."/>
            <person name="Ramamoorthy G.K."/>
            <person name="Gryganskyi A."/>
            <person name="Culley D."/>
            <person name="Magnuson J.K."/>
            <person name="James T.Y."/>
            <person name="O'Malley M.A."/>
            <person name="Stajich J.E."/>
            <person name="Spatafora J.W."/>
            <person name="Visel A."/>
            <person name="Grigoriev I.V."/>
        </authorList>
    </citation>
    <scope>NUCLEOTIDE SEQUENCE [LARGE SCALE GENOMIC DNA]</scope>
    <source>
        <strain evidence="4 5">NRRL 3116</strain>
    </source>
</reference>
<dbReference type="GO" id="GO:0000298">
    <property type="term" value="F:endopolyphosphatase activity"/>
    <property type="evidence" value="ECO:0007669"/>
    <property type="project" value="TreeGrafter"/>
</dbReference>
<keyword evidence="5" id="KW-1185">Reference proteome</keyword>
<evidence type="ECO:0000313" key="5">
    <source>
        <dbReference type="Proteomes" id="UP000193648"/>
    </source>
</evidence>
<gene>
    <name evidence="4" type="ORF">BCR41DRAFT_358064</name>
</gene>
<accession>A0A1Y2GG59</accession>
<dbReference type="InParanoid" id="A0A1Y2GG59"/>
<dbReference type="Gene3D" id="3.60.21.10">
    <property type="match status" value="1"/>
</dbReference>
<feature type="chain" id="PRO_5013050666" evidence="2">
    <location>
        <begin position="21"/>
        <end position="342"/>
    </location>
</feature>
<name>A0A1Y2GG59_9FUNG</name>
<comment type="caution">
    <text evidence="4">The sequence shown here is derived from an EMBL/GenBank/DDBJ whole genome shotgun (WGS) entry which is preliminary data.</text>
</comment>
<dbReference type="Pfam" id="PF00149">
    <property type="entry name" value="Metallophos"/>
    <property type="match status" value="1"/>
</dbReference>
<dbReference type="GO" id="GO:0016791">
    <property type="term" value="F:phosphatase activity"/>
    <property type="evidence" value="ECO:0007669"/>
    <property type="project" value="TreeGrafter"/>
</dbReference>
<dbReference type="InterPro" id="IPR029052">
    <property type="entry name" value="Metallo-depent_PP-like"/>
</dbReference>
<dbReference type="STRING" id="64571.A0A1Y2GG59"/>
<dbReference type="PANTHER" id="PTHR42850:SF4">
    <property type="entry name" value="ZINC-DEPENDENT ENDOPOLYPHOSPHATASE"/>
    <property type="match status" value="1"/>
</dbReference>
<evidence type="ECO:0000259" key="3">
    <source>
        <dbReference type="Pfam" id="PF00149"/>
    </source>
</evidence>
<feature type="domain" description="Calcineurin-like phosphoesterase" evidence="3">
    <location>
        <begin position="77"/>
        <end position="296"/>
    </location>
</feature>
<dbReference type="GO" id="GO:0006798">
    <property type="term" value="P:polyphosphate catabolic process"/>
    <property type="evidence" value="ECO:0007669"/>
    <property type="project" value="TreeGrafter"/>
</dbReference>
<dbReference type="SUPFAM" id="SSF56300">
    <property type="entry name" value="Metallo-dependent phosphatases"/>
    <property type="match status" value="1"/>
</dbReference>
<dbReference type="Proteomes" id="UP000193648">
    <property type="component" value="Unassembled WGS sequence"/>
</dbReference>
<dbReference type="InterPro" id="IPR004843">
    <property type="entry name" value="Calcineurin-like_PHP"/>
</dbReference>
<proteinExistence type="predicted"/>
<evidence type="ECO:0000313" key="4">
    <source>
        <dbReference type="EMBL" id="ORZ09999.1"/>
    </source>
</evidence>
<dbReference type="CDD" id="cd00144">
    <property type="entry name" value="MPP_PPP_family"/>
    <property type="match status" value="1"/>
</dbReference>
<keyword evidence="2" id="KW-0732">Signal</keyword>
<feature type="signal peptide" evidence="2">
    <location>
        <begin position="1"/>
        <end position="20"/>
    </location>
</feature>